<proteinExistence type="predicted"/>
<keyword evidence="2" id="KW-1185">Reference proteome</keyword>
<dbReference type="RefSeq" id="XP_001586908.1">
    <property type="nucleotide sequence ID" value="XM_001586858.1"/>
</dbReference>
<dbReference type="InParanoid" id="A7F3U1"/>
<accession>A7F3U1</accession>
<name>A7F3U1_SCLS1</name>
<dbReference type="KEGG" id="ssl:SS1G_11937"/>
<dbReference type="AlphaFoldDB" id="A7F3U1"/>
<dbReference type="EMBL" id="CH476640">
    <property type="protein sequence ID" value="EDN97412.1"/>
    <property type="molecule type" value="Genomic_DNA"/>
</dbReference>
<sequence length="64" mass="7170">MGMPNHFLRNPGKVAHGRRNSNPCIGCAMKFLIKMLNFILLSCGSNNSLQVGNQIFVPTRRRLV</sequence>
<reference evidence="2" key="1">
    <citation type="journal article" date="2011" name="PLoS Genet.">
        <title>Genomic analysis of the necrotrophic fungal pathogens Sclerotinia sclerotiorum and Botrytis cinerea.</title>
        <authorList>
            <person name="Amselem J."/>
            <person name="Cuomo C.A."/>
            <person name="van Kan J.A."/>
            <person name="Viaud M."/>
            <person name="Benito E.P."/>
            <person name="Couloux A."/>
            <person name="Coutinho P.M."/>
            <person name="de Vries R.P."/>
            <person name="Dyer P.S."/>
            <person name="Fillinger S."/>
            <person name="Fournier E."/>
            <person name="Gout L."/>
            <person name="Hahn M."/>
            <person name="Kohn L."/>
            <person name="Lapalu N."/>
            <person name="Plummer K.M."/>
            <person name="Pradier J.M."/>
            <person name="Quevillon E."/>
            <person name="Sharon A."/>
            <person name="Simon A."/>
            <person name="ten Have A."/>
            <person name="Tudzynski B."/>
            <person name="Tudzynski P."/>
            <person name="Wincker P."/>
            <person name="Andrew M."/>
            <person name="Anthouard V."/>
            <person name="Beever R.E."/>
            <person name="Beffa R."/>
            <person name="Benoit I."/>
            <person name="Bouzid O."/>
            <person name="Brault B."/>
            <person name="Chen Z."/>
            <person name="Choquer M."/>
            <person name="Collemare J."/>
            <person name="Cotton P."/>
            <person name="Danchin E.G."/>
            <person name="Da Silva C."/>
            <person name="Gautier A."/>
            <person name="Giraud C."/>
            <person name="Giraud T."/>
            <person name="Gonzalez C."/>
            <person name="Grossetete S."/>
            <person name="Guldener U."/>
            <person name="Henrissat B."/>
            <person name="Howlett B.J."/>
            <person name="Kodira C."/>
            <person name="Kretschmer M."/>
            <person name="Lappartient A."/>
            <person name="Leroch M."/>
            <person name="Levis C."/>
            <person name="Mauceli E."/>
            <person name="Neuveglise C."/>
            <person name="Oeser B."/>
            <person name="Pearson M."/>
            <person name="Poulain J."/>
            <person name="Poussereau N."/>
            <person name="Quesneville H."/>
            <person name="Rascle C."/>
            <person name="Schumacher J."/>
            <person name="Segurens B."/>
            <person name="Sexton A."/>
            <person name="Silva E."/>
            <person name="Sirven C."/>
            <person name="Soanes D.M."/>
            <person name="Talbot N.J."/>
            <person name="Templeton M."/>
            <person name="Yandava C."/>
            <person name="Yarden O."/>
            <person name="Zeng Q."/>
            <person name="Rollins J.A."/>
            <person name="Lebrun M.H."/>
            <person name="Dickman M."/>
        </authorList>
    </citation>
    <scope>NUCLEOTIDE SEQUENCE [LARGE SCALE GENOMIC DNA]</scope>
    <source>
        <strain evidence="2">ATCC 18683 / 1980 / Ss-1</strain>
    </source>
</reference>
<gene>
    <name evidence="1" type="ORF">SS1G_11937</name>
</gene>
<evidence type="ECO:0000313" key="2">
    <source>
        <dbReference type="Proteomes" id="UP000001312"/>
    </source>
</evidence>
<organism evidence="1 2">
    <name type="scientific">Sclerotinia sclerotiorum (strain ATCC 18683 / 1980 / Ss-1)</name>
    <name type="common">White mold</name>
    <name type="synonym">Whetzelinia sclerotiorum</name>
    <dbReference type="NCBI Taxonomy" id="665079"/>
    <lineage>
        <taxon>Eukaryota</taxon>
        <taxon>Fungi</taxon>
        <taxon>Dikarya</taxon>
        <taxon>Ascomycota</taxon>
        <taxon>Pezizomycotina</taxon>
        <taxon>Leotiomycetes</taxon>
        <taxon>Helotiales</taxon>
        <taxon>Sclerotiniaceae</taxon>
        <taxon>Sclerotinia</taxon>
    </lineage>
</organism>
<dbReference type="Proteomes" id="UP000001312">
    <property type="component" value="Unassembled WGS sequence"/>
</dbReference>
<protein>
    <submittedName>
        <fullName evidence="1">Uncharacterized protein</fullName>
    </submittedName>
</protein>
<dbReference type="GeneID" id="5483075"/>
<evidence type="ECO:0000313" key="1">
    <source>
        <dbReference type="EMBL" id="EDN97412.1"/>
    </source>
</evidence>